<dbReference type="Pfam" id="PF22621">
    <property type="entry name" value="CurL-like_PKS_C"/>
    <property type="match status" value="1"/>
</dbReference>
<dbReference type="Pfam" id="PF02801">
    <property type="entry name" value="Ketoacyl-synt_C"/>
    <property type="match status" value="1"/>
</dbReference>
<dbReference type="Gene3D" id="3.30.70.3290">
    <property type="match status" value="1"/>
</dbReference>
<keyword evidence="2" id="KW-0597">Phosphoprotein</keyword>
<keyword evidence="1" id="KW-0596">Phosphopantetheine</keyword>
<dbReference type="InterPro" id="IPR016035">
    <property type="entry name" value="Acyl_Trfase/lysoPLipase"/>
</dbReference>
<evidence type="ECO:0000256" key="4">
    <source>
        <dbReference type="ARBA" id="ARBA00023268"/>
    </source>
</evidence>
<dbReference type="GO" id="GO:0044550">
    <property type="term" value="P:secondary metabolite biosynthetic process"/>
    <property type="evidence" value="ECO:0007669"/>
    <property type="project" value="UniProtKB-ARBA"/>
</dbReference>
<protein>
    <submittedName>
        <fullName evidence="10">Type I Iterative PKS</fullName>
    </submittedName>
</protein>
<evidence type="ECO:0000259" key="7">
    <source>
        <dbReference type="PROSITE" id="PS50075"/>
    </source>
</evidence>
<dbReference type="InterPro" id="IPR049551">
    <property type="entry name" value="PKS_DH_C"/>
</dbReference>
<dbReference type="InterPro" id="IPR020841">
    <property type="entry name" value="PKS_Beta-ketoAc_synthase_dom"/>
</dbReference>
<dbReference type="Proteomes" id="UP001320245">
    <property type="component" value="Unassembled WGS sequence"/>
</dbReference>
<evidence type="ECO:0000313" key="11">
    <source>
        <dbReference type="Proteomes" id="UP001320245"/>
    </source>
</evidence>
<dbReference type="Gene3D" id="3.40.47.10">
    <property type="match status" value="2"/>
</dbReference>
<dbReference type="Gene3D" id="3.40.366.10">
    <property type="entry name" value="Malonyl-Coenzyme A Acyl Carrier Protein, domain 2"/>
    <property type="match status" value="2"/>
</dbReference>
<dbReference type="EMBL" id="JAJSPL020000015">
    <property type="protein sequence ID" value="KAK7742385.1"/>
    <property type="molecule type" value="Genomic_DNA"/>
</dbReference>
<evidence type="ECO:0000313" key="10">
    <source>
        <dbReference type="EMBL" id="KAK7742385.1"/>
    </source>
</evidence>
<dbReference type="PROSITE" id="PS00012">
    <property type="entry name" value="PHOSPHOPANTETHEINE"/>
    <property type="match status" value="1"/>
</dbReference>
<dbReference type="SUPFAM" id="SSF52151">
    <property type="entry name" value="FabD/lysophospholipase-like"/>
    <property type="match status" value="1"/>
</dbReference>
<organism evidence="10 11">
    <name type="scientific">Cytospora paraplurivora</name>
    <dbReference type="NCBI Taxonomy" id="2898453"/>
    <lineage>
        <taxon>Eukaryota</taxon>
        <taxon>Fungi</taxon>
        <taxon>Dikarya</taxon>
        <taxon>Ascomycota</taxon>
        <taxon>Pezizomycotina</taxon>
        <taxon>Sordariomycetes</taxon>
        <taxon>Sordariomycetidae</taxon>
        <taxon>Diaporthales</taxon>
        <taxon>Cytosporaceae</taxon>
        <taxon>Cytospora</taxon>
    </lineage>
</organism>
<dbReference type="SUPFAM" id="SSF53901">
    <property type="entry name" value="Thiolase-like"/>
    <property type="match status" value="1"/>
</dbReference>
<dbReference type="FunFam" id="3.10.129.110:FF:000001">
    <property type="entry name" value="Sterigmatocystin biosynthesis polyketide synthase"/>
    <property type="match status" value="1"/>
</dbReference>
<dbReference type="InterPro" id="IPR009081">
    <property type="entry name" value="PP-bd_ACP"/>
</dbReference>
<sequence>MPEALQGFLQESTKRLRSCIFKAPSQFRRQVPAFESVLDLAVLVEDPDQQHEDHAVLRTPLLCVAQLGHLICHLNHHPEALQYVKDNGPRVTGICIGLLAAAAVSSCTTLTEVIAIAGDIVQLSFQVGLEIFLRSKAIDRSPGSWSTVVSQISADDAQIAIDSFNAARGDLKSHWAYISAEGLNSITISGPPSTTKDLLESKKYAGNILSDVLLEILSDISQYPVSLKSLCNGLHKSMEDSQGAILHCFGPVTSAKAIKNQLHSLGFDLHDADKATPATKSTGNSTNDIAIVGMSARLPGSETLEELWKVLEDGRDLHEKIRPDRFDVNTHCDPTGKKDNTTLTPYGVFIDRPGYFDTRLFNMSPREAAQTDPQMRLALLTTYEALEMAGYAPNRSPATNTRRIGSFIGQTSDDYREVNASQKVDTYFITGGIRAFAPGRLNSECDMAIGGGVNFLTASDLFAGLSRGSFLSKTGGCKTFDDGADGYVRADAVGVVVLKRLDAAITDRDNILAVLKCAVTNHSAEAVSITHPHAETQQRLFNMALNKAGLSPDDIDYAELHGTGTQAGDATESRSVTNVLTRGRLPSNPLYIGTVKPNLGHGEAGSGVTSLIKAILMMRYNTIPPHVGIKGKINHRLPPLKELNTHISFDKTPFYAKTSGDGKRRILINNFDAAGGNTSMIIEDPPVLNVKGVDPRKHHIIAVSGKTARSALNNSRRLLEYIKSNPRARVEDIAYTTTARRMHHPIRQAHAVSSLDELIGALEKSIEDEPFSGPSSTPRPVVFMFTGQGSQYISMASELFETHATFRETLRRHSTFLPLITDTSVDIAEATPVQIHLAVVAVEIALAELWKSFGIEPSAVIGHSLGEYAALYTAGVLSLHDCLYLVGKRASFMMDKCTPGTHAMLAVRTSAEITASVLKEKQISCEISCFNGPVATVVSGRADQIDQLQQHFRSEAVKCTNIDVQFAFHSAQMDPFMKEYKMAAKNIHFAKPKIAVASTLLGEIITTSGVFCAEYLARQTREPVQFEQTLSALKEFNGHLNQGVWIETGPNPICLGLLRSNIGDGEVLLPSLKNNEPDWKIMSNSVARAYSVGLEIDWTEFHRPFESSLRLLELPSYAFDLKNYWIQYEGDWALRKGRLSKITCEEKSVTPPFSTTSLHRIEAQSKSDTAISVTFSSDASETKLNKVLRGHLVNGAGLCPSSVYADMAFTAAKYIGTLMGTELNFSMDVRDMTVHKPLLIKPGETKQIIRVQATKTATSDTVDVTFSSQDGQEVHDHAHCVVLLGGGEHWTSEWNRNAYLIQSRMDHLVSASFSGEVHRILRPMAYKLFAALVEYDEKYQGMEEVYMDSTYSEATANIKFRTTDEDGLFTYSPFWIDSFAHLSGFVLNGAETTPADSVFISHGWESMRIVGELSDKTRYRSYVRMQETTTGGVMAGDVYLFNAQARVVAVCQGLKFQRIKRSILNYLLPHPGAAAIRPAINAPSEPVNKTSPPPQPPVQTKYKASPPLRQSNNLQLQSSILDTIASEVGIDVKELTEDAVFSDLGIDSLLSISITDRLSQVLGRAVPVTLFHEVFLVKDLISYFIKIAPSEFDTSSSSSTGEAAGDEIDVFDTVGSDGQSDGDGIESPISPPEEEADDRLVDVLRKIIAREVGIDESEIDSETPFADLGVDSLLSLAILDAIKNQTGRIFPSNFLVDNPSLGAIESSLGGPAIRLSKQTPQLEHLEKALQQAQSQKAKAILLQGDPNASCPALFLLPDGSGSASSYINLPALNNPGPVYGLDSPFLSSPSSFRASLPEVAAVYIREIRRIQPHGPYRLGGWSIGGSYAFEATSQLITDFGEKVENLVLIDAPCPNRLPPLPVETVQVLESIGAFGGLRDHRSGAEIREGVKEHFAGSINALKAYTPRPLRCPEPDRLRVTILWARSGVWETVGPEVRARYEASAGGDNIAKDWMMDRRTDQGPGGWDALLPGAKVKCQVVTGDHFSIMRRPNILELGEKLRKAL</sequence>
<dbReference type="InterPro" id="IPR001227">
    <property type="entry name" value="Ac_transferase_dom_sf"/>
</dbReference>
<dbReference type="Pfam" id="PF16073">
    <property type="entry name" value="SAT"/>
    <property type="match status" value="1"/>
</dbReference>
<evidence type="ECO:0000259" key="8">
    <source>
        <dbReference type="PROSITE" id="PS52004"/>
    </source>
</evidence>
<dbReference type="InterPro" id="IPR042104">
    <property type="entry name" value="PKS_dehydratase_sf"/>
</dbReference>
<dbReference type="InterPro" id="IPR029058">
    <property type="entry name" value="AB_hydrolase_fold"/>
</dbReference>
<feature type="domain" description="Carrier" evidence="7">
    <location>
        <begin position="1511"/>
        <end position="1588"/>
    </location>
</feature>
<dbReference type="SMART" id="SM00825">
    <property type="entry name" value="PKS_KS"/>
    <property type="match status" value="1"/>
</dbReference>
<dbReference type="InterPro" id="IPR006162">
    <property type="entry name" value="Ppantetheine_attach_site"/>
</dbReference>
<dbReference type="PROSITE" id="PS50075">
    <property type="entry name" value="CARRIER"/>
    <property type="match status" value="2"/>
</dbReference>
<evidence type="ECO:0000259" key="9">
    <source>
        <dbReference type="PROSITE" id="PS52019"/>
    </source>
</evidence>
<dbReference type="InterPro" id="IPR032088">
    <property type="entry name" value="SAT"/>
</dbReference>
<dbReference type="InterPro" id="IPR050091">
    <property type="entry name" value="PKS_NRPS_Biosynth_Enz"/>
</dbReference>
<dbReference type="Gene3D" id="3.10.129.110">
    <property type="entry name" value="Polyketide synthase dehydratase"/>
    <property type="match status" value="1"/>
</dbReference>
<dbReference type="Gene3D" id="3.40.50.1820">
    <property type="entry name" value="alpha/beta hydrolase"/>
    <property type="match status" value="1"/>
</dbReference>
<dbReference type="InterPro" id="IPR014043">
    <property type="entry name" value="Acyl_transferase_dom"/>
</dbReference>
<evidence type="ECO:0000256" key="3">
    <source>
        <dbReference type="ARBA" id="ARBA00022679"/>
    </source>
</evidence>
<feature type="region of interest" description="Disordered" evidence="6">
    <location>
        <begin position="1482"/>
        <end position="1507"/>
    </location>
</feature>
<feature type="active site" description="Proton donor; for dehydratase activity" evidence="5">
    <location>
        <position position="1377"/>
    </location>
</feature>
<proteinExistence type="predicted"/>
<feature type="region of interest" description="N-terminal hotdog fold" evidence="5">
    <location>
        <begin position="1159"/>
        <end position="1289"/>
    </location>
</feature>
<comment type="caution">
    <text evidence="10">The sequence shown here is derived from an EMBL/GenBank/DDBJ whole genome shotgun (WGS) entry which is preliminary data.</text>
</comment>
<dbReference type="InterPro" id="IPR036736">
    <property type="entry name" value="ACP-like_sf"/>
</dbReference>
<dbReference type="SMART" id="SM00823">
    <property type="entry name" value="PKS_PP"/>
    <property type="match status" value="2"/>
</dbReference>
<reference evidence="10 11" key="1">
    <citation type="journal article" date="2023" name="PLoS ONE">
        <title>Cytospora paraplurivora sp. nov. isolated from orchards with fruit tree decline syndrome in Ontario, Canada.</title>
        <authorList>
            <person name="Ilyukhin E."/>
            <person name="Nguyen H.D.T."/>
            <person name="Castle A.J."/>
            <person name="Ellouze W."/>
        </authorList>
    </citation>
    <scope>NUCLEOTIDE SEQUENCE [LARGE SCALE GENOMIC DNA]</scope>
    <source>
        <strain evidence="10 11">FDS-564</strain>
    </source>
</reference>
<gene>
    <name evidence="10" type="ORF">SLS53_004530</name>
</gene>
<accession>A0AAN9UA27</accession>
<dbReference type="CDD" id="cd00833">
    <property type="entry name" value="PKS"/>
    <property type="match status" value="1"/>
</dbReference>
<evidence type="ECO:0000256" key="5">
    <source>
        <dbReference type="PROSITE-ProRule" id="PRU01363"/>
    </source>
</evidence>
<dbReference type="Gene3D" id="1.10.1200.10">
    <property type="entry name" value="ACP-like"/>
    <property type="match status" value="2"/>
</dbReference>
<feature type="domain" description="Carrier" evidence="7">
    <location>
        <begin position="1635"/>
        <end position="1712"/>
    </location>
</feature>
<dbReference type="PROSITE" id="PS52004">
    <property type="entry name" value="KS3_2"/>
    <property type="match status" value="1"/>
</dbReference>
<dbReference type="SUPFAM" id="SSF47336">
    <property type="entry name" value="ACP-like"/>
    <property type="match status" value="2"/>
</dbReference>
<dbReference type="GO" id="GO:0031177">
    <property type="term" value="F:phosphopantetheine binding"/>
    <property type="evidence" value="ECO:0007669"/>
    <property type="project" value="InterPro"/>
</dbReference>
<dbReference type="GO" id="GO:0006633">
    <property type="term" value="P:fatty acid biosynthetic process"/>
    <property type="evidence" value="ECO:0007669"/>
    <property type="project" value="TreeGrafter"/>
</dbReference>
<dbReference type="Pfam" id="PF00550">
    <property type="entry name" value="PP-binding"/>
    <property type="match status" value="2"/>
</dbReference>
<dbReference type="InterPro" id="IPR030918">
    <property type="entry name" value="PT_fungal_PKS"/>
</dbReference>
<dbReference type="GO" id="GO:0004312">
    <property type="term" value="F:fatty acid synthase activity"/>
    <property type="evidence" value="ECO:0007669"/>
    <property type="project" value="TreeGrafter"/>
</dbReference>
<evidence type="ECO:0000256" key="6">
    <source>
        <dbReference type="SAM" id="MobiDB-lite"/>
    </source>
</evidence>
<keyword evidence="4" id="KW-0511">Multifunctional enzyme</keyword>
<dbReference type="Pfam" id="PF14765">
    <property type="entry name" value="PS-DH"/>
    <property type="match status" value="1"/>
</dbReference>
<dbReference type="PROSITE" id="PS52019">
    <property type="entry name" value="PKS_MFAS_DH"/>
    <property type="match status" value="1"/>
</dbReference>
<feature type="domain" description="Ketosynthase family 3 (KS3)" evidence="8">
    <location>
        <begin position="286"/>
        <end position="684"/>
    </location>
</feature>
<dbReference type="InterPro" id="IPR016039">
    <property type="entry name" value="Thiolase-like"/>
</dbReference>
<feature type="active site" description="Proton acceptor; for dehydratase activity" evidence="5">
    <location>
        <position position="1191"/>
    </location>
</feature>
<feature type="region of interest" description="Disordered" evidence="6">
    <location>
        <begin position="1611"/>
        <end position="1636"/>
    </location>
</feature>
<dbReference type="InterPro" id="IPR014031">
    <property type="entry name" value="Ketoacyl_synth_C"/>
</dbReference>
<dbReference type="PANTHER" id="PTHR43775:SF37">
    <property type="entry name" value="SI:DKEY-61P9.11"/>
    <property type="match status" value="1"/>
</dbReference>
<dbReference type="InterPro" id="IPR014030">
    <property type="entry name" value="Ketoacyl_synth_N"/>
</dbReference>
<name>A0AAN9UA27_9PEZI</name>
<dbReference type="InterPro" id="IPR020806">
    <property type="entry name" value="PKS_PP-bd"/>
</dbReference>
<dbReference type="InterPro" id="IPR016036">
    <property type="entry name" value="Malonyl_transacylase_ACP-bd"/>
</dbReference>
<feature type="region of interest" description="C-terminal hotdog fold" evidence="5">
    <location>
        <begin position="1317"/>
        <end position="1465"/>
    </location>
</feature>
<dbReference type="SMART" id="SM00827">
    <property type="entry name" value="PKS_AT"/>
    <property type="match status" value="1"/>
</dbReference>
<dbReference type="SUPFAM" id="SSF55048">
    <property type="entry name" value="Probable ACP-binding domain of malonyl-CoA ACP transacylase"/>
    <property type="match status" value="1"/>
</dbReference>
<dbReference type="Pfam" id="PF00109">
    <property type="entry name" value="ketoacyl-synt"/>
    <property type="match status" value="2"/>
</dbReference>
<evidence type="ECO:0000256" key="1">
    <source>
        <dbReference type="ARBA" id="ARBA00022450"/>
    </source>
</evidence>
<dbReference type="InterPro" id="IPR001031">
    <property type="entry name" value="Thioesterase"/>
</dbReference>
<dbReference type="InterPro" id="IPR049552">
    <property type="entry name" value="PKS_DH_N"/>
</dbReference>
<dbReference type="Pfam" id="PF00698">
    <property type="entry name" value="Acyl_transf_1"/>
    <property type="match status" value="1"/>
</dbReference>
<dbReference type="InterPro" id="IPR049900">
    <property type="entry name" value="PKS_mFAS_DH"/>
</dbReference>
<keyword evidence="3" id="KW-0808">Transferase</keyword>
<feature type="domain" description="PKS/mFAS DH" evidence="9">
    <location>
        <begin position="1159"/>
        <end position="1465"/>
    </location>
</feature>
<keyword evidence="11" id="KW-1185">Reference proteome</keyword>
<dbReference type="NCBIfam" id="TIGR04532">
    <property type="entry name" value="PT_fungal_PKS"/>
    <property type="match status" value="1"/>
</dbReference>
<dbReference type="Pfam" id="PF21089">
    <property type="entry name" value="PKS_DH_N"/>
    <property type="match status" value="1"/>
</dbReference>
<dbReference type="Pfam" id="PF00975">
    <property type="entry name" value="Thioesterase"/>
    <property type="match status" value="1"/>
</dbReference>
<dbReference type="PANTHER" id="PTHR43775">
    <property type="entry name" value="FATTY ACID SYNTHASE"/>
    <property type="match status" value="1"/>
</dbReference>
<evidence type="ECO:0000256" key="2">
    <source>
        <dbReference type="ARBA" id="ARBA00022553"/>
    </source>
</evidence>
<dbReference type="SUPFAM" id="SSF53474">
    <property type="entry name" value="alpha/beta-Hydrolases"/>
    <property type="match status" value="1"/>
</dbReference>